<evidence type="ECO:0000256" key="2">
    <source>
        <dbReference type="RuleBase" id="RU003847"/>
    </source>
</evidence>
<dbReference type="Gene3D" id="3.10.20.30">
    <property type="match status" value="1"/>
</dbReference>
<dbReference type="GO" id="GO:0008728">
    <property type="term" value="F:GTP diphosphokinase activity"/>
    <property type="evidence" value="ECO:0007669"/>
    <property type="project" value="UniProtKB-EC"/>
</dbReference>
<evidence type="ECO:0000313" key="7">
    <source>
        <dbReference type="EMBL" id="EFQ24107.1"/>
    </source>
</evidence>
<proteinExistence type="inferred from homology"/>
<dbReference type="eggNOG" id="COG0317">
    <property type="taxonomic scope" value="Bacteria"/>
</dbReference>
<comment type="similarity">
    <text evidence="2">Belongs to the relA/spoT family.</text>
</comment>
<dbReference type="FunFam" id="1.10.3210.10:FF:000001">
    <property type="entry name" value="GTP pyrophosphokinase RelA"/>
    <property type="match status" value="1"/>
</dbReference>
<dbReference type="AlphaFoldDB" id="E3CUY1"/>
<dbReference type="Pfam" id="PF02824">
    <property type="entry name" value="TGS"/>
    <property type="match status" value="1"/>
</dbReference>
<dbReference type="InterPro" id="IPR004095">
    <property type="entry name" value="TGS"/>
</dbReference>
<dbReference type="InterPro" id="IPR012676">
    <property type="entry name" value="TGS-like"/>
</dbReference>
<feature type="domain" description="HD" evidence="5">
    <location>
        <begin position="90"/>
        <end position="189"/>
    </location>
</feature>
<dbReference type="InterPro" id="IPR043519">
    <property type="entry name" value="NT_sf"/>
</dbReference>
<dbReference type="Pfam" id="PF13291">
    <property type="entry name" value="ACT_4"/>
    <property type="match status" value="1"/>
</dbReference>
<keyword evidence="8" id="KW-1185">Reference proteome</keyword>
<feature type="domain" description="TGS" evidence="6">
    <location>
        <begin position="430"/>
        <end position="491"/>
    </location>
</feature>
<evidence type="ECO:0000256" key="1">
    <source>
        <dbReference type="ARBA" id="ARBA00025704"/>
    </source>
</evidence>
<dbReference type="Gene3D" id="3.30.70.260">
    <property type="match status" value="1"/>
</dbReference>
<comment type="pathway">
    <text evidence="1">Purine metabolism.</text>
</comment>
<accession>E3CUY1</accession>
<feature type="domain" description="ACT" evidence="4">
    <location>
        <begin position="688"/>
        <end position="760"/>
    </location>
</feature>
<dbReference type="Pfam" id="PF04607">
    <property type="entry name" value="RelA_SpoT"/>
    <property type="match status" value="1"/>
</dbReference>
<dbReference type="Proteomes" id="UP000005096">
    <property type="component" value="Chromosome"/>
</dbReference>
<evidence type="ECO:0000256" key="3">
    <source>
        <dbReference type="SAM" id="MobiDB-lite"/>
    </source>
</evidence>
<dbReference type="STRING" id="584708.Apau_1689"/>
<dbReference type="SMART" id="SM00471">
    <property type="entry name" value="HDc"/>
    <property type="match status" value="1"/>
</dbReference>
<sequence>MSESQLPPSSGVVRPKSSFAQDRALRNLMESFVGRLPEDHRVSSVRLVLQELWSKAARYLDKEDLLRLGEALVFAAEAHREQKRHSGEPYVVHTISVASILADMELDVETLSAALLHDVLEDTPVGDAVLKERFGPEVLTLVDGVTKLGKLPFKSIEDYQAENLRKMFLVMAKDIRVVLIKLADRLHNMRTLQAHRRDRQLAIAKETLEIYAPLAHRLGIYQVKRELEDLSFKILDPEIYYEIRRRVRKKLPEREAIIKQALDILQQRLLEEGVEASLNGRPKHFYSIYEKMRRKNLSLDQLYDLLALRVVVGGLAECYQVLGLVHTIWKPIPGQFDDYIANPKSNMYQSLHTTVLGPSGEPLEVQIRTWEMHRLAEYGIAAHWHYKEGKQRVNQLDRRLTWIRQVLESQQDGSEPTEFLDNLKTDVLSSEVLVFTPKGEVVSVPHGSTPIDFAYTIHTEVGHRCVGAMVNGRIVPMDHVLSNGDIVRILTSPQGKPSRDWLKIARSNRTRNKIRAYFRQQDRAEREERLVRGRELLEREIVRRYPNKEVTLEGLMPQINHIGHELGYGGGEDLILAVGGGNQTPQGVLARLGVDRPHGGGEETKKEILPPPRKEVDAEIVVEGAEGVLVSLAQCCRPVPGDPITGCVTKSRGITIHRGDCPNVTAKGGDRLVTVAWGNPKQSRYVARVCLEGVDRPGFFSDVTQAIGAADGGVVGIKASVAGGTRARMSVEVQVRDVEHLYRVMARLSGLNGVQEVQRG</sequence>
<dbReference type="FunFam" id="3.10.20.30:FF:000002">
    <property type="entry name" value="GTP pyrophosphokinase (RelA/SpoT)"/>
    <property type="match status" value="1"/>
</dbReference>
<dbReference type="SUPFAM" id="SSF109604">
    <property type="entry name" value="HD-domain/PDEase-like"/>
    <property type="match status" value="1"/>
</dbReference>
<protein>
    <submittedName>
        <fullName evidence="7">(P)ppGpp synthetase I, SpoT/RelA</fullName>
        <ecNumber evidence="7">2.7.6.5</ecNumber>
    </submittedName>
</protein>
<reference evidence="7 8" key="1">
    <citation type="journal article" date="2010" name="Stand. Genomic Sci.">
        <title>Non-contiguous finished genome sequence of Aminomonas paucivorans type strain (GLU-3).</title>
        <authorList>
            <person name="Pitluck S."/>
            <person name="Yasawong M."/>
            <person name="Held B."/>
            <person name="Lapidus A."/>
            <person name="Nolan M."/>
            <person name="Copeland A."/>
            <person name="Lucas S."/>
            <person name="Del Rio T.G."/>
            <person name="Tice H."/>
            <person name="Cheng J.F."/>
            <person name="Chertkov O."/>
            <person name="Goodwin L."/>
            <person name="Tapia R."/>
            <person name="Han C."/>
            <person name="Liolios K."/>
            <person name="Ivanova N."/>
            <person name="Mavromatis K."/>
            <person name="Ovchinnikova G."/>
            <person name="Pati A."/>
            <person name="Chen A."/>
            <person name="Palaniappan K."/>
            <person name="Land M."/>
            <person name="Hauser L."/>
            <person name="Chang Y.J."/>
            <person name="Jeffries C.D."/>
            <person name="Pukall R."/>
            <person name="Spring S."/>
            <person name="Rohde M."/>
            <person name="Sikorski J."/>
            <person name="Goker M."/>
            <person name="Woyke T."/>
            <person name="Bristow J."/>
            <person name="Eisen J.A."/>
            <person name="Markowitz V."/>
            <person name="Hugenholtz P."/>
            <person name="Kyrpides N.C."/>
            <person name="Klenk H.P."/>
        </authorList>
    </citation>
    <scope>NUCLEOTIDE SEQUENCE [LARGE SCALE GENOMIC DNA]</scope>
    <source>
        <strain evidence="7 8">DSM 12260</strain>
    </source>
</reference>
<keyword evidence="7" id="KW-0808">Transferase</keyword>
<dbReference type="GO" id="GO:0015969">
    <property type="term" value="P:guanosine tetraphosphate metabolic process"/>
    <property type="evidence" value="ECO:0007669"/>
    <property type="project" value="InterPro"/>
</dbReference>
<gene>
    <name evidence="7" type="ORF">Apau_1689</name>
</gene>
<dbReference type="InterPro" id="IPR045865">
    <property type="entry name" value="ACT-like_dom_sf"/>
</dbReference>
<dbReference type="PROSITE" id="PS51671">
    <property type="entry name" value="ACT"/>
    <property type="match status" value="1"/>
</dbReference>
<comment type="function">
    <text evidence="2">In eubacteria ppGpp (guanosine 3'-diphosphate 5'-diphosphate) is a mediator of the stringent response that coordinates a variety of cellular activities in response to changes in nutritional abundance.</text>
</comment>
<dbReference type="RefSeq" id="WP_006301327.1">
    <property type="nucleotide sequence ID" value="NZ_CM001022.1"/>
</dbReference>
<dbReference type="PANTHER" id="PTHR21262:SF31">
    <property type="entry name" value="GTP PYROPHOSPHOKINASE"/>
    <property type="match status" value="1"/>
</dbReference>
<dbReference type="CDD" id="cd00077">
    <property type="entry name" value="HDc"/>
    <property type="match status" value="1"/>
</dbReference>
<dbReference type="InterPro" id="IPR007685">
    <property type="entry name" value="RelA_SpoT"/>
</dbReference>
<dbReference type="CDD" id="cd01668">
    <property type="entry name" value="TGS_RSH"/>
    <property type="match status" value="1"/>
</dbReference>
<organism evidence="7 8">
    <name type="scientific">Aminomonas paucivorans DSM 12260</name>
    <dbReference type="NCBI Taxonomy" id="584708"/>
    <lineage>
        <taxon>Bacteria</taxon>
        <taxon>Thermotogati</taxon>
        <taxon>Synergistota</taxon>
        <taxon>Synergistia</taxon>
        <taxon>Synergistales</taxon>
        <taxon>Synergistaceae</taxon>
        <taxon>Aminomonas</taxon>
    </lineage>
</organism>
<dbReference type="InterPro" id="IPR004811">
    <property type="entry name" value="RelA/Spo_fam"/>
</dbReference>
<dbReference type="EMBL" id="CM001022">
    <property type="protein sequence ID" value="EFQ24107.1"/>
    <property type="molecule type" value="Genomic_DNA"/>
</dbReference>
<dbReference type="Gene3D" id="1.10.3210.10">
    <property type="entry name" value="Hypothetical protein af1432"/>
    <property type="match status" value="1"/>
</dbReference>
<evidence type="ECO:0000259" key="5">
    <source>
        <dbReference type="PROSITE" id="PS51831"/>
    </source>
</evidence>
<dbReference type="EC" id="2.7.6.5" evidence="7"/>
<dbReference type="InterPro" id="IPR012675">
    <property type="entry name" value="Beta-grasp_dom_sf"/>
</dbReference>
<evidence type="ECO:0000313" key="8">
    <source>
        <dbReference type="Proteomes" id="UP000005096"/>
    </source>
</evidence>
<dbReference type="OrthoDB" id="9805041at2"/>
<dbReference type="PROSITE" id="PS51831">
    <property type="entry name" value="HD"/>
    <property type="match status" value="1"/>
</dbReference>
<dbReference type="SUPFAM" id="SSF81271">
    <property type="entry name" value="TGS-like"/>
    <property type="match status" value="1"/>
</dbReference>
<dbReference type="NCBIfam" id="TIGR00691">
    <property type="entry name" value="spoT_relA"/>
    <property type="match status" value="1"/>
</dbReference>
<dbReference type="InterPro" id="IPR002912">
    <property type="entry name" value="ACT_dom"/>
</dbReference>
<dbReference type="FunFam" id="3.30.460.10:FF:000001">
    <property type="entry name" value="GTP pyrophosphokinase RelA"/>
    <property type="match status" value="1"/>
</dbReference>
<dbReference type="PROSITE" id="PS51880">
    <property type="entry name" value="TGS"/>
    <property type="match status" value="1"/>
</dbReference>
<evidence type="ECO:0000259" key="4">
    <source>
        <dbReference type="PROSITE" id="PS51671"/>
    </source>
</evidence>
<dbReference type="InterPro" id="IPR006674">
    <property type="entry name" value="HD_domain"/>
</dbReference>
<dbReference type="PANTHER" id="PTHR21262">
    <property type="entry name" value="GUANOSINE-3',5'-BIS DIPHOSPHATE 3'-PYROPHOSPHOHYDROLASE"/>
    <property type="match status" value="1"/>
</dbReference>
<dbReference type="SUPFAM" id="SSF81301">
    <property type="entry name" value="Nucleotidyltransferase"/>
    <property type="match status" value="1"/>
</dbReference>
<dbReference type="SMART" id="SM00954">
    <property type="entry name" value="RelA_SpoT"/>
    <property type="match status" value="1"/>
</dbReference>
<evidence type="ECO:0000259" key="6">
    <source>
        <dbReference type="PROSITE" id="PS51880"/>
    </source>
</evidence>
<dbReference type="SUPFAM" id="SSF55021">
    <property type="entry name" value="ACT-like"/>
    <property type="match status" value="1"/>
</dbReference>
<dbReference type="CDD" id="cd04876">
    <property type="entry name" value="ACT_RelA-SpoT"/>
    <property type="match status" value="1"/>
</dbReference>
<dbReference type="InterPro" id="IPR033655">
    <property type="entry name" value="TGS_RelA/SpoT"/>
</dbReference>
<feature type="region of interest" description="Disordered" evidence="3">
    <location>
        <begin position="593"/>
        <end position="612"/>
    </location>
</feature>
<dbReference type="CDD" id="cd05399">
    <property type="entry name" value="NT_Rel-Spo_like"/>
    <property type="match status" value="1"/>
</dbReference>
<dbReference type="Gene3D" id="3.30.460.10">
    <property type="entry name" value="Beta Polymerase, domain 2"/>
    <property type="match status" value="1"/>
</dbReference>
<dbReference type="HOGENOM" id="CLU_012300_3_0_0"/>
<name>E3CUY1_9BACT</name>
<dbReference type="Pfam" id="PF13328">
    <property type="entry name" value="HD_4"/>
    <property type="match status" value="1"/>
</dbReference>
<dbReference type="PaxDb" id="584708-Apau_1689"/>
<dbReference type="InterPro" id="IPR003607">
    <property type="entry name" value="HD/PDEase_dom"/>
</dbReference>
<dbReference type="GO" id="GO:0005886">
    <property type="term" value="C:plasma membrane"/>
    <property type="evidence" value="ECO:0007669"/>
    <property type="project" value="TreeGrafter"/>
</dbReference>